<protein>
    <recommendedName>
        <fullName evidence="4">Cyclic lactone autoinducer peptide</fullName>
    </recommendedName>
</protein>
<dbReference type="EMBL" id="NIBG01000018">
    <property type="protein sequence ID" value="PAB58229.1"/>
    <property type="molecule type" value="Genomic_DNA"/>
</dbReference>
<feature type="chain" id="PRO_5038654375" description="Cyclic lactone autoinducer peptide" evidence="1">
    <location>
        <begin position="31"/>
        <end position="45"/>
    </location>
</feature>
<dbReference type="NCBIfam" id="TIGR04223">
    <property type="entry name" value="quorum_AgrD"/>
    <property type="match status" value="1"/>
</dbReference>
<evidence type="ECO:0008006" key="4">
    <source>
        <dbReference type="Google" id="ProtNLM"/>
    </source>
</evidence>
<evidence type="ECO:0000313" key="3">
    <source>
        <dbReference type="Proteomes" id="UP000216024"/>
    </source>
</evidence>
<evidence type="ECO:0000313" key="2">
    <source>
        <dbReference type="EMBL" id="PAB58229.1"/>
    </source>
</evidence>
<gene>
    <name evidence="2" type="ORF">CCE28_16460</name>
</gene>
<dbReference type="InterPro" id="IPR009229">
    <property type="entry name" value="AgrD"/>
</dbReference>
<proteinExistence type="predicted"/>
<comment type="caution">
    <text evidence="2">The sequence shown here is derived from an EMBL/GenBank/DDBJ whole genome shotgun (WGS) entry which is preliminary data.</text>
</comment>
<dbReference type="OrthoDB" id="1809626at2"/>
<dbReference type="RefSeq" id="WP_095134831.1">
    <property type="nucleotide sequence ID" value="NZ_NIBG01000018.1"/>
</dbReference>
<name>A0A267MF89_9FIRM</name>
<keyword evidence="3" id="KW-1185">Reference proteome</keyword>
<accession>A0A267MF89</accession>
<dbReference type="Proteomes" id="UP000216024">
    <property type="component" value="Unassembled WGS sequence"/>
</dbReference>
<dbReference type="AlphaFoldDB" id="A0A267MF89"/>
<keyword evidence="1" id="KW-0732">Signal</keyword>
<evidence type="ECO:0000256" key="1">
    <source>
        <dbReference type="SAM" id="SignalP"/>
    </source>
</evidence>
<feature type="signal peptide" evidence="1">
    <location>
        <begin position="1"/>
        <end position="30"/>
    </location>
</feature>
<dbReference type="PROSITE" id="PS51257">
    <property type="entry name" value="PROKAR_LIPOPROTEIN"/>
    <property type="match status" value="1"/>
</dbReference>
<organism evidence="2 3">
    <name type="scientific">Anaeromicrobium sediminis</name>
    <dbReference type="NCBI Taxonomy" id="1478221"/>
    <lineage>
        <taxon>Bacteria</taxon>
        <taxon>Bacillati</taxon>
        <taxon>Bacillota</taxon>
        <taxon>Clostridia</taxon>
        <taxon>Peptostreptococcales</taxon>
        <taxon>Thermotaleaceae</taxon>
        <taxon>Anaeromicrobium</taxon>
    </lineage>
</organism>
<reference evidence="2 3" key="1">
    <citation type="submission" date="2017-06" db="EMBL/GenBank/DDBJ databases">
        <title>Draft genome sequence of anaerobic fermentative bacterium Anaeromicrobium sediminis DY2726D isolated from West Pacific Ocean sediments.</title>
        <authorList>
            <person name="Zeng X."/>
        </authorList>
    </citation>
    <scope>NUCLEOTIDE SEQUENCE [LARGE SCALE GENOMIC DNA]</scope>
    <source>
        <strain evidence="2 3">DY2726D</strain>
    </source>
</reference>
<sequence>MKSKLFRWTVVVGCALCTFLATVTSASACAWGTYQPEEPKLLREE</sequence>